<dbReference type="OrthoDB" id="415532at2759"/>
<organism evidence="2 3">
    <name type="scientific">Tulasnella calospora MUT 4182</name>
    <dbReference type="NCBI Taxonomy" id="1051891"/>
    <lineage>
        <taxon>Eukaryota</taxon>
        <taxon>Fungi</taxon>
        <taxon>Dikarya</taxon>
        <taxon>Basidiomycota</taxon>
        <taxon>Agaricomycotina</taxon>
        <taxon>Agaricomycetes</taxon>
        <taxon>Cantharellales</taxon>
        <taxon>Tulasnellaceae</taxon>
        <taxon>Tulasnella</taxon>
    </lineage>
</organism>
<dbReference type="EMBL" id="KN823795">
    <property type="protein sequence ID" value="KIO15829.1"/>
    <property type="molecule type" value="Genomic_DNA"/>
</dbReference>
<dbReference type="HOGENOM" id="CLU_2361298_0_0_1"/>
<name>A0A0C3Q144_9AGAM</name>
<proteinExistence type="predicted"/>
<dbReference type="PANTHER" id="PTHR33119:SF1">
    <property type="entry name" value="FE2OG DIOXYGENASE DOMAIN-CONTAINING PROTEIN"/>
    <property type="match status" value="1"/>
</dbReference>
<accession>A0A0C3Q144</accession>
<evidence type="ECO:0000259" key="1">
    <source>
        <dbReference type="Pfam" id="PF14033"/>
    </source>
</evidence>
<dbReference type="PANTHER" id="PTHR33119">
    <property type="entry name" value="IFI3P"/>
    <property type="match status" value="1"/>
</dbReference>
<feature type="domain" description="DUF4246" evidence="1">
    <location>
        <begin position="1"/>
        <end position="94"/>
    </location>
</feature>
<gene>
    <name evidence="2" type="ORF">M407DRAFT_235401</name>
</gene>
<evidence type="ECO:0000313" key="3">
    <source>
        <dbReference type="Proteomes" id="UP000054248"/>
    </source>
</evidence>
<dbReference type="STRING" id="1051891.A0A0C3Q144"/>
<dbReference type="Proteomes" id="UP000054248">
    <property type="component" value="Unassembled WGS sequence"/>
</dbReference>
<reference evidence="3" key="2">
    <citation type="submission" date="2015-01" db="EMBL/GenBank/DDBJ databases">
        <title>Evolutionary Origins and Diversification of the Mycorrhizal Mutualists.</title>
        <authorList>
            <consortium name="DOE Joint Genome Institute"/>
            <consortium name="Mycorrhizal Genomics Consortium"/>
            <person name="Kohler A."/>
            <person name="Kuo A."/>
            <person name="Nagy L.G."/>
            <person name="Floudas D."/>
            <person name="Copeland A."/>
            <person name="Barry K.W."/>
            <person name="Cichocki N."/>
            <person name="Veneault-Fourrey C."/>
            <person name="LaButti K."/>
            <person name="Lindquist E.A."/>
            <person name="Lipzen A."/>
            <person name="Lundell T."/>
            <person name="Morin E."/>
            <person name="Murat C."/>
            <person name="Riley R."/>
            <person name="Ohm R."/>
            <person name="Sun H."/>
            <person name="Tunlid A."/>
            <person name="Henrissat B."/>
            <person name="Grigoriev I.V."/>
            <person name="Hibbett D.S."/>
            <person name="Martin F."/>
        </authorList>
    </citation>
    <scope>NUCLEOTIDE SEQUENCE [LARGE SCALE GENOMIC DNA]</scope>
    <source>
        <strain evidence="3">MUT 4182</strain>
    </source>
</reference>
<sequence length="96" mass="10861">MANERIVASGIYYYDSENITESQLAFRMAVTSFNLPYEQSDGKAIEKIWVAIEPGLWCGQDHPKAMHCIPNDYQHQVSPFALVDPTKSGHGKIMSW</sequence>
<dbReference type="InterPro" id="IPR049192">
    <property type="entry name" value="DUF4246_C"/>
</dbReference>
<dbReference type="InterPro" id="IPR025340">
    <property type="entry name" value="DUF4246"/>
</dbReference>
<dbReference type="AlphaFoldDB" id="A0A0C3Q144"/>
<protein>
    <recommendedName>
        <fullName evidence="1">DUF4246 domain-containing protein</fullName>
    </recommendedName>
</protein>
<evidence type="ECO:0000313" key="2">
    <source>
        <dbReference type="EMBL" id="KIO15829.1"/>
    </source>
</evidence>
<keyword evidence="3" id="KW-1185">Reference proteome</keyword>
<reference evidence="2 3" key="1">
    <citation type="submission" date="2014-04" db="EMBL/GenBank/DDBJ databases">
        <authorList>
            <consortium name="DOE Joint Genome Institute"/>
            <person name="Kuo A."/>
            <person name="Girlanda M."/>
            <person name="Perotto S."/>
            <person name="Kohler A."/>
            <person name="Nagy L.G."/>
            <person name="Floudas D."/>
            <person name="Copeland A."/>
            <person name="Barry K.W."/>
            <person name="Cichocki N."/>
            <person name="Veneault-Fourrey C."/>
            <person name="LaButti K."/>
            <person name="Lindquist E.A."/>
            <person name="Lipzen A."/>
            <person name="Lundell T."/>
            <person name="Morin E."/>
            <person name="Murat C."/>
            <person name="Sun H."/>
            <person name="Tunlid A."/>
            <person name="Henrissat B."/>
            <person name="Grigoriev I.V."/>
            <person name="Hibbett D.S."/>
            <person name="Martin F."/>
            <person name="Nordberg H.P."/>
            <person name="Cantor M.N."/>
            <person name="Hua S.X."/>
        </authorList>
    </citation>
    <scope>NUCLEOTIDE SEQUENCE [LARGE SCALE GENOMIC DNA]</scope>
    <source>
        <strain evidence="2 3">MUT 4182</strain>
    </source>
</reference>
<dbReference type="Pfam" id="PF14033">
    <property type="entry name" value="DUF4246"/>
    <property type="match status" value="1"/>
</dbReference>